<comment type="caution">
    <text evidence="4">The sequence shown here is derived from an EMBL/GenBank/DDBJ whole genome shotgun (WGS) entry which is preliminary data.</text>
</comment>
<proteinExistence type="predicted"/>
<dbReference type="InterPro" id="IPR035969">
    <property type="entry name" value="Rab-GAP_TBC_sf"/>
</dbReference>
<evidence type="ECO:0000256" key="2">
    <source>
        <dbReference type="SAM" id="MobiDB-lite"/>
    </source>
</evidence>
<feature type="compositionally biased region" description="Polar residues" evidence="2">
    <location>
        <begin position="656"/>
        <end position="678"/>
    </location>
</feature>
<dbReference type="AlphaFoldDB" id="A0AAW0CXD2"/>
<gene>
    <name evidence="4" type="ORF">VNI00_008221</name>
</gene>
<protein>
    <recommendedName>
        <fullName evidence="3">Rab-GAP TBC domain-containing protein</fullName>
    </recommendedName>
</protein>
<evidence type="ECO:0000313" key="5">
    <source>
        <dbReference type="Proteomes" id="UP001383192"/>
    </source>
</evidence>
<evidence type="ECO:0000256" key="1">
    <source>
        <dbReference type="ARBA" id="ARBA00022468"/>
    </source>
</evidence>
<evidence type="ECO:0000313" key="4">
    <source>
        <dbReference type="EMBL" id="KAK7043610.1"/>
    </source>
</evidence>
<feature type="domain" description="Rab-GAP TBC" evidence="3">
    <location>
        <begin position="127"/>
        <end position="351"/>
    </location>
</feature>
<dbReference type="Proteomes" id="UP001383192">
    <property type="component" value="Unassembled WGS sequence"/>
</dbReference>
<feature type="region of interest" description="Disordered" evidence="2">
    <location>
        <begin position="711"/>
        <end position="766"/>
    </location>
</feature>
<dbReference type="SUPFAM" id="SSF47923">
    <property type="entry name" value="Ypt/Rab-GAP domain of gyp1p"/>
    <property type="match status" value="2"/>
</dbReference>
<dbReference type="Pfam" id="PF00566">
    <property type="entry name" value="RabGAP-TBC"/>
    <property type="match status" value="2"/>
</dbReference>
<name>A0AAW0CXD2_9AGAR</name>
<accession>A0AAW0CXD2</accession>
<sequence>MSEAFRTAWDRLFNSGDSLSRIRDAALADRLFSTPDGITLEISGRSLAWKLFLISDEPLQKSSTLALNSHTLLTSLRTSRKRYAESLTEKMRAPDGSYPEGFIPPDSVTPKKDAERVTNLEKNNPLSLHSDNPWKEWFAAVELRKTILQDVERTLKPLRRFPEIDFFRRRDVQEQLTNILYLYSSTHPAIGYRQGMHELLAPVYLAVDFDSTAIPSGFANADAHEICSATWVAADAWNIFQSIMNAVSIWYEWREGLDAANNLPSPLSHHVNLNVAQGSMEIKPYVAPIVQACNKIQSSLLRSVDPLLWKHIQSTGIEPQIYGIRWLRLLFTREFSLPDAMKLWDGLFACDPSFELAQWICVAMLIRIRNQLLSADYTGQLTVLLRYPTPASDDPGSIHHTNLLLRQALALQMSPTPATGSSLVLENRNILNIPVDIPEPAPVPRRRAPPAQTPRSPDGHSRQPSSPQMGIPELIARGLVERGESLGINKTLMSAVSELRRNIPELAASFVRTPNQQHSVFPLMDERSPEERPPWEPRSRSQMEREIEGLRANNKRLGESLTWVVDTLLQDQSEASDPQALQHRKQGALETLSYIRDVLNGGIHDLDEDRLFDDSEKAKRKSHLLVDTKAKSPTTQGYFDGHIPSPKAPSPVSVAETSSKTGKTRSSISHPTVQSPQYQLPASPPTSLTPSLTPLTPSNGIRMAPWNYTKSSFSGDGSPLPSASLPRPPPRSSSSLHRPSVASVFEGKKKEEKPRQPSQDPLGVLS</sequence>
<dbReference type="EMBL" id="JAYKXP010000028">
    <property type="protein sequence ID" value="KAK7043610.1"/>
    <property type="molecule type" value="Genomic_DNA"/>
</dbReference>
<keyword evidence="5" id="KW-1185">Reference proteome</keyword>
<dbReference type="PANTHER" id="PTHR22957:SF337">
    <property type="entry name" value="TBC1 DOMAIN FAMILY MEMBER 5"/>
    <property type="match status" value="1"/>
</dbReference>
<dbReference type="PANTHER" id="PTHR22957">
    <property type="entry name" value="TBC1 DOMAIN FAMILY MEMBER GTPASE-ACTIVATING PROTEIN"/>
    <property type="match status" value="1"/>
</dbReference>
<keyword evidence="1" id="KW-0343">GTPase activation</keyword>
<feature type="compositionally biased region" description="Low complexity" evidence="2">
    <location>
        <begin position="685"/>
        <end position="696"/>
    </location>
</feature>
<feature type="compositionally biased region" description="Basic and acidic residues" evidence="2">
    <location>
        <begin position="746"/>
        <end position="755"/>
    </location>
</feature>
<dbReference type="InterPro" id="IPR000195">
    <property type="entry name" value="Rab-GAP-TBC_dom"/>
</dbReference>
<dbReference type="GO" id="GO:0005096">
    <property type="term" value="F:GTPase activator activity"/>
    <property type="evidence" value="ECO:0007669"/>
    <property type="project" value="UniProtKB-KW"/>
</dbReference>
<dbReference type="Gene3D" id="1.10.8.270">
    <property type="entry name" value="putative rabgap domain of human tbc1 domain family member 14 like domains"/>
    <property type="match status" value="1"/>
</dbReference>
<evidence type="ECO:0000259" key="3">
    <source>
        <dbReference type="PROSITE" id="PS50086"/>
    </source>
</evidence>
<dbReference type="SMART" id="SM00164">
    <property type="entry name" value="TBC"/>
    <property type="match status" value="1"/>
</dbReference>
<feature type="region of interest" description="Disordered" evidence="2">
    <location>
        <begin position="436"/>
        <end position="470"/>
    </location>
</feature>
<feature type="region of interest" description="Disordered" evidence="2">
    <location>
        <begin position="616"/>
        <end position="696"/>
    </location>
</feature>
<organism evidence="4 5">
    <name type="scientific">Paramarasmius palmivorus</name>
    <dbReference type="NCBI Taxonomy" id="297713"/>
    <lineage>
        <taxon>Eukaryota</taxon>
        <taxon>Fungi</taxon>
        <taxon>Dikarya</taxon>
        <taxon>Basidiomycota</taxon>
        <taxon>Agaricomycotina</taxon>
        <taxon>Agaricomycetes</taxon>
        <taxon>Agaricomycetidae</taxon>
        <taxon>Agaricales</taxon>
        <taxon>Marasmiineae</taxon>
        <taxon>Marasmiaceae</taxon>
        <taxon>Paramarasmius</taxon>
    </lineage>
</organism>
<dbReference type="PROSITE" id="PS50086">
    <property type="entry name" value="TBC_RABGAP"/>
    <property type="match status" value="1"/>
</dbReference>
<dbReference type="FunFam" id="1.10.472.80:FF:000038">
    <property type="entry name" value="TBC1 domain family member 5"/>
    <property type="match status" value="1"/>
</dbReference>
<dbReference type="Gene3D" id="1.10.472.80">
    <property type="entry name" value="Ypt/Rab-GAP domain of gyp1p, domain 3"/>
    <property type="match status" value="1"/>
</dbReference>
<reference evidence="4 5" key="1">
    <citation type="submission" date="2024-01" db="EMBL/GenBank/DDBJ databases">
        <title>A draft genome for a cacao thread blight-causing isolate of Paramarasmius palmivorus.</title>
        <authorList>
            <person name="Baruah I.K."/>
            <person name="Bukari Y."/>
            <person name="Amoako-Attah I."/>
            <person name="Meinhardt L.W."/>
            <person name="Bailey B.A."/>
            <person name="Cohen S.P."/>
        </authorList>
    </citation>
    <scope>NUCLEOTIDE SEQUENCE [LARGE SCALE GENOMIC DNA]</scope>
    <source>
        <strain evidence="4 5">GH-12</strain>
    </source>
</reference>